<dbReference type="KEGG" id="aol:S58_23110"/>
<dbReference type="AlphaFoldDB" id="M4Z5F9"/>
<feature type="compositionally biased region" description="Polar residues" evidence="1">
    <location>
        <begin position="1"/>
        <end position="12"/>
    </location>
</feature>
<keyword evidence="3" id="KW-1185">Reference proteome</keyword>
<dbReference type="GO" id="GO:0009399">
    <property type="term" value="P:nitrogen fixation"/>
    <property type="evidence" value="ECO:0007669"/>
    <property type="project" value="InterPro"/>
</dbReference>
<dbReference type="GO" id="GO:0030151">
    <property type="term" value="F:molybdenum ion binding"/>
    <property type="evidence" value="ECO:0007669"/>
    <property type="project" value="InterPro"/>
</dbReference>
<sequence length="243" mass="26743">MAIATGSTSVGGSLQPLPGSTAFLDDDRRRHGREIYRLLTGTDPAEALIDSDASFDRHVIASILAVSAMEHGALAERVGLSTVELIALLARLFPAASIDSSWLPVTGAAAAPDDDEVAMVRDLLAAQRSTAGDVGRWLTAMVARRAMEPNHLWEDLGLRERSELSRLLLRHFAPLASRNTRNMRWKRFFYRMLCEDDGFVMCTTPICTQCNDFQLCFGEESGESRMAERRREVALQEAASAAM</sequence>
<organism evidence="2 3">
    <name type="scientific">Bradyrhizobium oligotrophicum S58</name>
    <dbReference type="NCBI Taxonomy" id="1245469"/>
    <lineage>
        <taxon>Bacteria</taxon>
        <taxon>Pseudomonadati</taxon>
        <taxon>Pseudomonadota</taxon>
        <taxon>Alphaproteobacteria</taxon>
        <taxon>Hyphomicrobiales</taxon>
        <taxon>Nitrobacteraceae</taxon>
        <taxon>Bradyrhizobium</taxon>
    </lineage>
</organism>
<dbReference type="InterPro" id="IPR006975">
    <property type="entry name" value="NifQ"/>
</dbReference>
<evidence type="ECO:0000313" key="3">
    <source>
        <dbReference type="Proteomes" id="UP000011841"/>
    </source>
</evidence>
<dbReference type="GeneID" id="301816211"/>
<dbReference type="RefSeq" id="WP_015665440.1">
    <property type="nucleotide sequence ID" value="NC_020453.1"/>
</dbReference>
<dbReference type="Proteomes" id="UP000011841">
    <property type="component" value="Chromosome"/>
</dbReference>
<proteinExistence type="predicted"/>
<gene>
    <name evidence="2" type="primary">nifQ</name>
    <name evidence="2" type="ORF">S58_23110</name>
</gene>
<dbReference type="Pfam" id="PF04891">
    <property type="entry name" value="NifQ"/>
    <property type="match status" value="1"/>
</dbReference>
<dbReference type="OrthoDB" id="192277at2"/>
<dbReference type="PATRIC" id="fig|1245469.3.peg.2367"/>
<dbReference type="HOGENOM" id="CLU_094545_0_0_5"/>
<name>M4Z5F9_9BRAD</name>
<dbReference type="EMBL" id="AP012603">
    <property type="protein sequence ID" value="BAM88317.1"/>
    <property type="molecule type" value="Genomic_DNA"/>
</dbReference>
<protein>
    <submittedName>
        <fullName evidence="2">Putative nitrogen fixation protein NifQ</fullName>
    </submittedName>
</protein>
<dbReference type="eggNOG" id="ENOG50327FW">
    <property type="taxonomic scope" value="Bacteria"/>
</dbReference>
<accession>M4Z5F9</accession>
<evidence type="ECO:0000256" key="1">
    <source>
        <dbReference type="SAM" id="MobiDB-lite"/>
    </source>
</evidence>
<evidence type="ECO:0000313" key="2">
    <source>
        <dbReference type="EMBL" id="BAM88317.1"/>
    </source>
</evidence>
<reference evidence="2 3" key="1">
    <citation type="journal article" date="2013" name="Appl. Environ. Microbiol.">
        <title>Genome analysis suggests that the soil oligotrophic bacterium Agromonas oligotrophica (Bradyrhizobium oligotrophicum) is a nitrogen-fixing symbiont of Aeschynomene indica.</title>
        <authorList>
            <person name="Okubo T."/>
            <person name="Fukushima S."/>
            <person name="Itakura M."/>
            <person name="Oshima K."/>
            <person name="Longtonglang A."/>
            <person name="Teaumroong N."/>
            <person name="Mitsui H."/>
            <person name="Hattori M."/>
            <person name="Hattori R."/>
            <person name="Hattori T."/>
            <person name="Minamisawa K."/>
        </authorList>
    </citation>
    <scope>NUCLEOTIDE SEQUENCE [LARGE SCALE GENOMIC DNA]</scope>
    <source>
        <strain evidence="2 3">S58</strain>
    </source>
</reference>
<dbReference type="STRING" id="1245469.S58_23110"/>
<feature type="region of interest" description="Disordered" evidence="1">
    <location>
        <begin position="1"/>
        <end position="25"/>
    </location>
</feature>